<evidence type="ECO:0000256" key="5">
    <source>
        <dbReference type="ARBA" id="ARBA00023136"/>
    </source>
</evidence>
<feature type="transmembrane region" description="Helical" evidence="6">
    <location>
        <begin position="377"/>
        <end position="400"/>
    </location>
</feature>
<feature type="transmembrane region" description="Helical" evidence="6">
    <location>
        <begin position="352"/>
        <end position="371"/>
    </location>
</feature>
<evidence type="ECO:0000256" key="3">
    <source>
        <dbReference type="ARBA" id="ARBA00022692"/>
    </source>
</evidence>
<evidence type="ECO:0000256" key="4">
    <source>
        <dbReference type="ARBA" id="ARBA00022989"/>
    </source>
</evidence>
<sequence>METTRERARRTPARLGWRGWLKALGPGLVTGSADDDPSGVATYAQAGAQYGFAAVWAAPVVLPLMIAVQEMCDRTATATGQTLGRLARRRFGRAGELVVGLLLLCLLVANIVNLGADLMAVGKGMELLGAGPSRVWAPIAGLGLAVLLMTGSYKLVSKIFVWLCLVLFAYVLVMFLAGVQWGEVLAGLTFQRLQLNVQFWGLVAAVFGTSISPYLFFWESGQRIEEMRARPENGDKPAADTQIPDYKAIRRRRQQRIDVVTGMVVSTLVMFSIIVATGATIGQHPTHISSAADAAKALKPLAGPLAGAVFALGFIGTGLLGVPVLASAACIGISGLTGKAWGFDRSPRKAPLFYVLLLVGLIVGTVLASMFTDAIALLVLSAMLNAIAAAPFVVVVLLIAGNKAIMGKRANGRLSKTIGWVTAGVMAAAGIVAIWAQFAGG</sequence>
<feature type="transmembrane region" description="Helical" evidence="6">
    <location>
        <begin position="94"/>
        <end position="115"/>
    </location>
</feature>
<dbReference type="Proteomes" id="UP000030982">
    <property type="component" value="Unassembled WGS sequence"/>
</dbReference>
<evidence type="ECO:0000313" key="8">
    <source>
        <dbReference type="Proteomes" id="UP000030982"/>
    </source>
</evidence>
<comment type="subcellular location">
    <subcellularLocation>
        <location evidence="1">Membrane</location>
        <topology evidence="1">Multi-pass membrane protein</topology>
    </subcellularLocation>
</comment>
<dbReference type="STRING" id="1338436.LK10_13770"/>
<organism evidence="7 8">
    <name type="scientific">Sinomonas humi</name>
    <dbReference type="NCBI Taxonomy" id="1338436"/>
    <lineage>
        <taxon>Bacteria</taxon>
        <taxon>Bacillati</taxon>
        <taxon>Actinomycetota</taxon>
        <taxon>Actinomycetes</taxon>
        <taxon>Micrococcales</taxon>
        <taxon>Micrococcaceae</taxon>
        <taxon>Sinomonas</taxon>
    </lineage>
</organism>
<dbReference type="RefSeq" id="WP_043124710.1">
    <property type="nucleotide sequence ID" value="NZ_JTDL01000132.1"/>
</dbReference>
<dbReference type="AlphaFoldDB" id="A0A0B2AK32"/>
<dbReference type="EMBL" id="JTDL01000132">
    <property type="protein sequence ID" value="KHL02150.1"/>
    <property type="molecule type" value="Genomic_DNA"/>
</dbReference>
<feature type="transmembrane region" description="Helical" evidence="6">
    <location>
        <begin position="160"/>
        <end position="179"/>
    </location>
</feature>
<dbReference type="NCBIfam" id="NF037982">
    <property type="entry name" value="Nramp_1"/>
    <property type="match status" value="1"/>
</dbReference>
<keyword evidence="4 6" id="KW-1133">Transmembrane helix</keyword>
<reference evidence="7 8" key="1">
    <citation type="submission" date="2014-09" db="EMBL/GenBank/DDBJ databases">
        <title>Genome sequence of Sinomonas sp. MUSC 117.</title>
        <authorList>
            <person name="Lee L.-H."/>
        </authorList>
    </citation>
    <scope>NUCLEOTIDE SEQUENCE [LARGE SCALE GENOMIC DNA]</scope>
    <source>
        <strain evidence="7 8">MUSC 117</strain>
    </source>
</reference>
<dbReference type="PANTHER" id="PTHR11706">
    <property type="entry name" value="SOLUTE CARRIER PROTEIN FAMILY 11 MEMBER"/>
    <property type="match status" value="1"/>
</dbReference>
<proteinExistence type="predicted"/>
<evidence type="ECO:0000256" key="1">
    <source>
        <dbReference type="ARBA" id="ARBA00004141"/>
    </source>
</evidence>
<dbReference type="Pfam" id="PF01566">
    <property type="entry name" value="Nramp"/>
    <property type="match status" value="1"/>
</dbReference>
<feature type="transmembrane region" description="Helical" evidence="6">
    <location>
        <begin position="259"/>
        <end position="281"/>
    </location>
</feature>
<keyword evidence="3 6" id="KW-0812">Transmembrane</keyword>
<accession>A0A0B2AK32</accession>
<protein>
    <recommendedName>
        <fullName evidence="9">Iron transporter</fullName>
    </recommendedName>
</protein>
<dbReference type="GO" id="GO:0005886">
    <property type="term" value="C:plasma membrane"/>
    <property type="evidence" value="ECO:0007669"/>
    <property type="project" value="TreeGrafter"/>
</dbReference>
<dbReference type="GO" id="GO:0005384">
    <property type="term" value="F:manganese ion transmembrane transporter activity"/>
    <property type="evidence" value="ECO:0007669"/>
    <property type="project" value="TreeGrafter"/>
</dbReference>
<dbReference type="GO" id="GO:0015086">
    <property type="term" value="F:cadmium ion transmembrane transporter activity"/>
    <property type="evidence" value="ECO:0007669"/>
    <property type="project" value="TreeGrafter"/>
</dbReference>
<keyword evidence="8" id="KW-1185">Reference proteome</keyword>
<evidence type="ECO:0008006" key="9">
    <source>
        <dbReference type="Google" id="ProtNLM"/>
    </source>
</evidence>
<dbReference type="GO" id="GO:0034755">
    <property type="term" value="P:iron ion transmembrane transport"/>
    <property type="evidence" value="ECO:0007669"/>
    <property type="project" value="TreeGrafter"/>
</dbReference>
<evidence type="ECO:0000313" key="7">
    <source>
        <dbReference type="EMBL" id="KHL02150.1"/>
    </source>
</evidence>
<dbReference type="PANTHER" id="PTHR11706:SF33">
    <property type="entry name" value="NATURAL RESISTANCE-ASSOCIATED MACROPHAGE PROTEIN 2"/>
    <property type="match status" value="1"/>
</dbReference>
<comment type="caution">
    <text evidence="7">The sequence shown here is derived from an EMBL/GenBank/DDBJ whole genome shotgun (WGS) entry which is preliminary data.</text>
</comment>
<gene>
    <name evidence="7" type="ORF">LK10_13770</name>
</gene>
<feature type="transmembrane region" description="Helical" evidence="6">
    <location>
        <begin position="301"/>
        <end position="331"/>
    </location>
</feature>
<keyword evidence="5 6" id="KW-0472">Membrane</keyword>
<keyword evidence="2" id="KW-0813">Transport</keyword>
<feature type="transmembrane region" description="Helical" evidence="6">
    <location>
        <begin position="420"/>
        <end position="438"/>
    </location>
</feature>
<name>A0A0B2AK32_9MICC</name>
<dbReference type="InterPro" id="IPR001046">
    <property type="entry name" value="NRAMP_fam"/>
</dbReference>
<evidence type="ECO:0000256" key="6">
    <source>
        <dbReference type="SAM" id="Phobius"/>
    </source>
</evidence>
<evidence type="ECO:0000256" key="2">
    <source>
        <dbReference type="ARBA" id="ARBA00022448"/>
    </source>
</evidence>
<feature type="transmembrane region" description="Helical" evidence="6">
    <location>
        <begin position="199"/>
        <end position="218"/>
    </location>
</feature>
<feature type="transmembrane region" description="Helical" evidence="6">
    <location>
        <begin position="135"/>
        <end position="153"/>
    </location>
</feature>
<dbReference type="OrthoDB" id="9787548at2"/>